<dbReference type="RefSeq" id="WP_184752274.1">
    <property type="nucleotide sequence ID" value="NZ_BAAAJR010000001.1"/>
</dbReference>
<evidence type="ECO:0000313" key="2">
    <source>
        <dbReference type="EMBL" id="MBB6393025.1"/>
    </source>
</evidence>
<dbReference type="GO" id="GO:0009446">
    <property type="term" value="P:putrescine biosynthetic process"/>
    <property type="evidence" value="ECO:0007669"/>
    <property type="project" value="InterPro"/>
</dbReference>
<keyword evidence="1 2" id="KW-0378">Hydrolase</keyword>
<dbReference type="GO" id="GO:0004668">
    <property type="term" value="F:protein-arginine deiminase activity"/>
    <property type="evidence" value="ECO:0007669"/>
    <property type="project" value="InterPro"/>
</dbReference>
<dbReference type="PANTHER" id="PTHR31377">
    <property type="entry name" value="AGMATINE DEIMINASE-RELATED"/>
    <property type="match status" value="1"/>
</dbReference>
<reference evidence="2 3" key="1">
    <citation type="submission" date="2020-08" db="EMBL/GenBank/DDBJ databases">
        <title>Sequencing the genomes of 1000 actinobacteria strains.</title>
        <authorList>
            <person name="Klenk H.-P."/>
        </authorList>
    </citation>
    <scope>NUCLEOTIDE SEQUENCE [LARGE SCALE GENOMIC DNA]</scope>
    <source>
        <strain evidence="2 3">DSM 12511</strain>
    </source>
</reference>
<dbReference type="Pfam" id="PF04371">
    <property type="entry name" value="PAD_porph"/>
    <property type="match status" value="1"/>
</dbReference>
<dbReference type="EC" id="3.5.3.12" evidence="2"/>
<name>A0A7X0FTR0_9MICO</name>
<comment type="caution">
    <text evidence="2">The sequence shown here is derived from an EMBL/GenBank/DDBJ whole genome shotgun (WGS) entry which is preliminary data.</text>
</comment>
<gene>
    <name evidence="2" type="ORF">HD594_003338</name>
</gene>
<sequence length="342" mass="37316">MTWMMPPEWAPHDRLWMAFPRVGQTLGDDPASADEARDTWAAVANAAVGFEPVTMVVDPSAVGEARARLSSEVELVEAPLDDFWMRDIGPTFVIDEAGGLGAVDWTFNGWGANAWATWTRDDRIASFVGERAGARHLVSALVNEGGGIHVDGEGTVLVTETVQLDPRRNPYATKERVEQELERTIGATHAIWLPKGLWRDYAGWGTRGHVDMVATFAKPGTVLLHWQDDPAHPDYAVSRELRSVLENATDAAGRSLEIIELPAPAALRDEENFVDYSYVNHVVVNDGVIACGYGELEADERAAAILREAYGRDVVTIDARPILARGGGIHCITQQQPTAGAR</sequence>
<organism evidence="2 3">
    <name type="scientific">Microbacterium thalassium</name>
    <dbReference type="NCBI Taxonomy" id="362649"/>
    <lineage>
        <taxon>Bacteria</taxon>
        <taxon>Bacillati</taxon>
        <taxon>Actinomycetota</taxon>
        <taxon>Actinomycetes</taxon>
        <taxon>Micrococcales</taxon>
        <taxon>Microbacteriaceae</taxon>
        <taxon>Microbacterium</taxon>
    </lineage>
</organism>
<evidence type="ECO:0000313" key="3">
    <source>
        <dbReference type="Proteomes" id="UP000537775"/>
    </source>
</evidence>
<dbReference type="SUPFAM" id="SSF55909">
    <property type="entry name" value="Pentein"/>
    <property type="match status" value="1"/>
</dbReference>
<keyword evidence="3" id="KW-1185">Reference proteome</keyword>
<dbReference type="PANTHER" id="PTHR31377:SF0">
    <property type="entry name" value="AGMATINE DEIMINASE-RELATED"/>
    <property type="match status" value="1"/>
</dbReference>
<dbReference type="InterPro" id="IPR007466">
    <property type="entry name" value="Peptidyl-Arg-deiminase_porph"/>
</dbReference>
<dbReference type="EMBL" id="JACHML010000001">
    <property type="protein sequence ID" value="MBB6393025.1"/>
    <property type="molecule type" value="Genomic_DNA"/>
</dbReference>
<evidence type="ECO:0000256" key="1">
    <source>
        <dbReference type="ARBA" id="ARBA00022801"/>
    </source>
</evidence>
<dbReference type="Gene3D" id="3.75.10.10">
    <property type="entry name" value="L-arginine/glycine Amidinotransferase, Chain A"/>
    <property type="match status" value="1"/>
</dbReference>
<dbReference type="GO" id="GO:0047632">
    <property type="term" value="F:agmatine deiminase activity"/>
    <property type="evidence" value="ECO:0007669"/>
    <property type="project" value="UniProtKB-EC"/>
</dbReference>
<dbReference type="AlphaFoldDB" id="A0A7X0FTR0"/>
<accession>A0A7X0FTR0</accession>
<dbReference type="Proteomes" id="UP000537775">
    <property type="component" value="Unassembled WGS sequence"/>
</dbReference>
<protein>
    <submittedName>
        <fullName evidence="2">Agmatine deiminase</fullName>
        <ecNumber evidence="2">3.5.3.12</ecNumber>
    </submittedName>
</protein>
<proteinExistence type="predicted"/>